<dbReference type="STRING" id="49012.A0A0F7RYK2"/>
<name>A0A0F7RYK2_9BASI</name>
<feature type="compositionally biased region" description="Low complexity" evidence="1">
    <location>
        <begin position="7"/>
        <end position="25"/>
    </location>
</feature>
<dbReference type="Proteomes" id="UP000242770">
    <property type="component" value="Unassembled WGS sequence"/>
</dbReference>
<dbReference type="EMBL" id="CCFA01001455">
    <property type="protein sequence ID" value="CDR99692.1"/>
    <property type="molecule type" value="Genomic_DNA"/>
</dbReference>
<evidence type="ECO:0000256" key="1">
    <source>
        <dbReference type="SAM" id="MobiDB-lite"/>
    </source>
</evidence>
<gene>
    <name evidence="2" type="primary">SSCI27000.1</name>
</gene>
<feature type="region of interest" description="Disordered" evidence="1">
    <location>
        <begin position="96"/>
        <end position="117"/>
    </location>
</feature>
<protein>
    <submittedName>
        <fullName evidence="2">Uncharacterized protein</fullName>
    </submittedName>
</protein>
<evidence type="ECO:0000313" key="3">
    <source>
        <dbReference type="Proteomes" id="UP000242770"/>
    </source>
</evidence>
<keyword evidence="3" id="KW-1185">Reference proteome</keyword>
<proteinExistence type="predicted"/>
<organism evidence="2 3">
    <name type="scientific">Sporisorium scitamineum</name>
    <dbReference type="NCBI Taxonomy" id="49012"/>
    <lineage>
        <taxon>Eukaryota</taxon>
        <taxon>Fungi</taxon>
        <taxon>Dikarya</taxon>
        <taxon>Basidiomycota</taxon>
        <taxon>Ustilaginomycotina</taxon>
        <taxon>Ustilaginomycetes</taxon>
        <taxon>Ustilaginales</taxon>
        <taxon>Ustilaginaceae</taxon>
        <taxon>Sporisorium</taxon>
    </lineage>
</organism>
<feature type="region of interest" description="Disordered" evidence="1">
    <location>
        <begin position="1"/>
        <end position="39"/>
    </location>
</feature>
<accession>A0A0F7RYK2</accession>
<sequence length="197" mass="20742">MSANDPSPTGSIRSIASSSRSSTLSRPPPPPKPSHLSSAFTGTCNSIALRHYIQTHTTGGSFTTHSPSTATISRAHLGHGYDTSTVNHFVDAFDSSSGDEYDTAPRSPSSGPTVRGRTYTAPSVSRVFDPSSHDSDAADGSTRLIRNEPIAINGTGPSRVGNLRSMFEPAVPTTSTPKPGISNQVRMLQAQITGDRF</sequence>
<feature type="non-terminal residue" evidence="2">
    <location>
        <position position="197"/>
    </location>
</feature>
<reference evidence="3" key="1">
    <citation type="submission" date="2014-06" db="EMBL/GenBank/DDBJ databases">
        <authorList>
            <person name="Berkman P.J."/>
        </authorList>
    </citation>
    <scope>NUCLEOTIDE SEQUENCE [LARGE SCALE GENOMIC DNA]</scope>
</reference>
<dbReference type="AlphaFoldDB" id="A0A0F7RYK2"/>
<evidence type="ECO:0000313" key="2">
    <source>
        <dbReference type="EMBL" id="CDR99692.1"/>
    </source>
</evidence>